<dbReference type="AlphaFoldDB" id="A0A0C9UXC3"/>
<proteinExistence type="predicted"/>
<reference evidence="2 3" key="1">
    <citation type="submission" date="2014-06" db="EMBL/GenBank/DDBJ databases">
        <title>Evolutionary Origins and Diversification of the Mycorrhizal Mutualists.</title>
        <authorList>
            <consortium name="DOE Joint Genome Institute"/>
            <consortium name="Mycorrhizal Genomics Consortium"/>
            <person name="Kohler A."/>
            <person name="Kuo A."/>
            <person name="Nagy L.G."/>
            <person name="Floudas D."/>
            <person name="Copeland A."/>
            <person name="Barry K.W."/>
            <person name="Cichocki N."/>
            <person name="Veneault-Fourrey C."/>
            <person name="LaButti K."/>
            <person name="Lindquist E.A."/>
            <person name="Lipzen A."/>
            <person name="Lundell T."/>
            <person name="Morin E."/>
            <person name="Murat C."/>
            <person name="Riley R."/>
            <person name="Ohm R."/>
            <person name="Sun H."/>
            <person name="Tunlid A."/>
            <person name="Henrissat B."/>
            <person name="Grigoriev I.V."/>
            <person name="Hibbett D.S."/>
            <person name="Martin F."/>
        </authorList>
    </citation>
    <scope>NUCLEOTIDE SEQUENCE [LARGE SCALE GENOMIC DNA]</scope>
    <source>
        <strain evidence="2 3">SS14</strain>
    </source>
</reference>
<feature type="region of interest" description="Disordered" evidence="1">
    <location>
        <begin position="114"/>
        <end position="220"/>
    </location>
</feature>
<feature type="compositionally biased region" description="Low complexity" evidence="1">
    <location>
        <begin position="116"/>
        <end position="125"/>
    </location>
</feature>
<evidence type="ECO:0000256" key="1">
    <source>
        <dbReference type="SAM" id="MobiDB-lite"/>
    </source>
</evidence>
<dbReference type="Proteomes" id="UP000054279">
    <property type="component" value="Unassembled WGS sequence"/>
</dbReference>
<protein>
    <submittedName>
        <fullName evidence="2">Uncharacterized protein</fullName>
    </submittedName>
</protein>
<sequence>MGHNITPWQPNVNHANNILETRHSCPAKHPPRQAWDPPSFPGLAEQVHPVEEQVQLLEAPEILPPPTYQLRRRHLPEYLPGLLASAHPQPRNSIRLARALPPSLLSAICEWDGRMDGSSSTSTSDDGAEPDTALSASGSVAAAGWSHYPNKPIPVSTQVCPGPRSPGYSSGTLHNTNTVMSAPGSTSEGSGCWDGSFEGASDADTKAAASNPADMKTTNT</sequence>
<name>A0A0C9UXC3_SPHS4</name>
<feature type="compositionally biased region" description="Polar residues" evidence="1">
    <location>
        <begin position="167"/>
        <end position="189"/>
    </location>
</feature>
<keyword evidence="3" id="KW-1185">Reference proteome</keyword>
<dbReference type="EMBL" id="KN837206">
    <property type="protein sequence ID" value="KIJ33902.1"/>
    <property type="molecule type" value="Genomic_DNA"/>
</dbReference>
<feature type="compositionally biased region" description="Low complexity" evidence="1">
    <location>
        <begin position="133"/>
        <end position="146"/>
    </location>
</feature>
<dbReference type="HOGENOM" id="CLU_1256734_0_0_1"/>
<evidence type="ECO:0000313" key="3">
    <source>
        <dbReference type="Proteomes" id="UP000054279"/>
    </source>
</evidence>
<organism evidence="2 3">
    <name type="scientific">Sphaerobolus stellatus (strain SS14)</name>
    <dbReference type="NCBI Taxonomy" id="990650"/>
    <lineage>
        <taxon>Eukaryota</taxon>
        <taxon>Fungi</taxon>
        <taxon>Dikarya</taxon>
        <taxon>Basidiomycota</taxon>
        <taxon>Agaricomycotina</taxon>
        <taxon>Agaricomycetes</taxon>
        <taxon>Phallomycetidae</taxon>
        <taxon>Geastrales</taxon>
        <taxon>Sphaerobolaceae</taxon>
        <taxon>Sphaerobolus</taxon>
    </lineage>
</organism>
<accession>A0A0C9UXC3</accession>
<evidence type="ECO:0000313" key="2">
    <source>
        <dbReference type="EMBL" id="KIJ33902.1"/>
    </source>
</evidence>
<gene>
    <name evidence="2" type="ORF">M422DRAFT_264034</name>
</gene>